<dbReference type="AlphaFoldDB" id="A0A927BPD3"/>
<dbReference type="Pfam" id="PF13379">
    <property type="entry name" value="NMT1_2"/>
    <property type="match status" value="1"/>
</dbReference>
<evidence type="ECO:0000256" key="3">
    <source>
        <dbReference type="ARBA" id="ARBA00022475"/>
    </source>
</evidence>
<name>A0A927BPD3_9BACL</name>
<evidence type="ECO:0000313" key="6">
    <source>
        <dbReference type="EMBL" id="MBD2844272.1"/>
    </source>
</evidence>
<evidence type="ECO:0000256" key="5">
    <source>
        <dbReference type="ARBA" id="ARBA00023136"/>
    </source>
</evidence>
<dbReference type="CDD" id="cd13553">
    <property type="entry name" value="PBP2_NrtA_CpmA_like"/>
    <property type="match status" value="1"/>
</dbReference>
<dbReference type="SUPFAM" id="SSF53850">
    <property type="entry name" value="Periplasmic binding protein-like II"/>
    <property type="match status" value="1"/>
</dbReference>
<dbReference type="PANTHER" id="PTHR30024">
    <property type="entry name" value="ALIPHATIC SULFONATES-BINDING PROTEIN-RELATED"/>
    <property type="match status" value="1"/>
</dbReference>
<sequence>MRAKLQYAVHAALWLLVIGAVAGCAGAGIGSDDSGEAKRTIKLGYLPITHAAPLYIEEEMSKEGFDSFDLELVKFGSWPDLMDALNTGNIDGASVLIELAMRAKEQGIDLKAVALGHKDGNVVVVDPSVNSPSDLKGKPFAIPHKYSTHNILLYQMLKEAGMAYEDVQVIELPPPEMPAALAERRIAGYVVAEPFGAKAVAIGKGKVLLQSHELWPDSVDCALVLRGELIDGEREIAQELVDQYLAAGARAEHKSEESKSILKNYMDVDDEVLDLSLQWIKYDELKLEREAYDMLREYLIEMGLSPNPPSFEAFVDNSLIEQADEG</sequence>
<evidence type="ECO:0000313" key="7">
    <source>
        <dbReference type="Proteomes" id="UP000621560"/>
    </source>
</evidence>
<evidence type="ECO:0000256" key="4">
    <source>
        <dbReference type="ARBA" id="ARBA00022519"/>
    </source>
</evidence>
<dbReference type="Gene3D" id="3.40.190.10">
    <property type="entry name" value="Periplasmic binding protein-like II"/>
    <property type="match status" value="2"/>
</dbReference>
<protein>
    <submittedName>
        <fullName evidence="6">ABC transporter substrate-binding protein</fullName>
    </submittedName>
</protein>
<evidence type="ECO:0000256" key="1">
    <source>
        <dbReference type="ARBA" id="ARBA00004533"/>
    </source>
</evidence>
<accession>A0A927BPD3</accession>
<keyword evidence="7" id="KW-1185">Reference proteome</keyword>
<dbReference type="InterPro" id="IPR044527">
    <property type="entry name" value="NrtA/CpmA_ABC-bd_dom"/>
</dbReference>
<evidence type="ECO:0000256" key="2">
    <source>
        <dbReference type="ARBA" id="ARBA00022448"/>
    </source>
</evidence>
<comment type="subcellular location">
    <subcellularLocation>
        <location evidence="1">Cell inner membrane</location>
    </subcellularLocation>
</comment>
<keyword evidence="4" id="KW-0997">Cell inner membrane</keyword>
<reference evidence="6" key="1">
    <citation type="submission" date="2020-09" db="EMBL/GenBank/DDBJ databases">
        <title>A novel bacterium of genus Paenibacillus, isolated from South China Sea.</title>
        <authorList>
            <person name="Huang H."/>
            <person name="Mo K."/>
            <person name="Hu Y."/>
        </authorList>
    </citation>
    <scope>NUCLEOTIDE SEQUENCE</scope>
    <source>
        <strain evidence="6">IB182496</strain>
    </source>
</reference>
<organism evidence="6 7">
    <name type="scientific">Paenibacillus sabuli</name>
    <dbReference type="NCBI Taxonomy" id="2772509"/>
    <lineage>
        <taxon>Bacteria</taxon>
        <taxon>Bacillati</taxon>
        <taxon>Bacillota</taxon>
        <taxon>Bacilli</taxon>
        <taxon>Bacillales</taxon>
        <taxon>Paenibacillaceae</taxon>
        <taxon>Paenibacillus</taxon>
    </lineage>
</organism>
<gene>
    <name evidence="6" type="ORF">IDH44_03645</name>
</gene>
<dbReference type="Proteomes" id="UP000621560">
    <property type="component" value="Unassembled WGS sequence"/>
</dbReference>
<keyword evidence="2" id="KW-0813">Transport</keyword>
<dbReference type="PROSITE" id="PS51257">
    <property type="entry name" value="PROKAR_LIPOPROTEIN"/>
    <property type="match status" value="1"/>
</dbReference>
<proteinExistence type="predicted"/>
<keyword evidence="5" id="KW-0472">Membrane</keyword>
<dbReference type="RefSeq" id="WP_190914805.1">
    <property type="nucleotide sequence ID" value="NZ_JACXIZ010000010.1"/>
</dbReference>
<dbReference type="EMBL" id="JACXIZ010000010">
    <property type="protein sequence ID" value="MBD2844272.1"/>
    <property type="molecule type" value="Genomic_DNA"/>
</dbReference>
<dbReference type="PANTHER" id="PTHR30024:SF43">
    <property type="entry name" value="BLL4572 PROTEIN"/>
    <property type="match status" value="1"/>
</dbReference>
<keyword evidence="3" id="KW-1003">Cell membrane</keyword>
<dbReference type="GO" id="GO:0005886">
    <property type="term" value="C:plasma membrane"/>
    <property type="evidence" value="ECO:0007669"/>
    <property type="project" value="UniProtKB-SubCell"/>
</dbReference>
<comment type="caution">
    <text evidence="6">The sequence shown here is derived from an EMBL/GenBank/DDBJ whole genome shotgun (WGS) entry which is preliminary data.</text>
</comment>